<comment type="caution">
    <text evidence="2">The sequence shown here is derived from an EMBL/GenBank/DDBJ whole genome shotgun (WGS) entry which is preliminary data.</text>
</comment>
<dbReference type="InterPro" id="IPR035992">
    <property type="entry name" value="Ricin_B-like_lectins"/>
</dbReference>
<feature type="domain" description="Ricin B lectin" evidence="1">
    <location>
        <begin position="16"/>
        <end position="129"/>
    </location>
</feature>
<feature type="non-terminal residue" evidence="2">
    <location>
        <position position="1"/>
    </location>
</feature>
<keyword evidence="3" id="KW-1185">Reference proteome</keyword>
<organism evidence="2 3">
    <name type="scientific">Symbiodinium pilosum</name>
    <name type="common">Dinoflagellate</name>
    <dbReference type="NCBI Taxonomy" id="2952"/>
    <lineage>
        <taxon>Eukaryota</taxon>
        <taxon>Sar</taxon>
        <taxon>Alveolata</taxon>
        <taxon>Dinophyceae</taxon>
        <taxon>Suessiales</taxon>
        <taxon>Symbiodiniaceae</taxon>
        <taxon>Symbiodinium</taxon>
    </lineage>
</organism>
<dbReference type="Gene3D" id="2.80.10.50">
    <property type="match status" value="4"/>
</dbReference>
<protein>
    <recommendedName>
        <fullName evidence="1">Ricin B lectin domain-containing protein</fullName>
    </recommendedName>
</protein>
<proteinExistence type="predicted"/>
<dbReference type="PROSITE" id="PS50231">
    <property type="entry name" value="RICIN_B_LECTIN"/>
    <property type="match status" value="2"/>
</dbReference>
<dbReference type="InterPro" id="IPR000772">
    <property type="entry name" value="Ricin_B_lectin"/>
</dbReference>
<gene>
    <name evidence="2" type="ORF">SPIL2461_LOCUS23070</name>
</gene>
<evidence type="ECO:0000259" key="1">
    <source>
        <dbReference type="SMART" id="SM00458"/>
    </source>
</evidence>
<name>A0A812Y9Q4_SYMPI</name>
<sequence>HDCNNVRSQQQWQFDGNVLRTIDGKKCLDYNSETGDAFVNADCHGDSSQRWLWTTADHSKCLDYQTFKGSRGNVHLLDCHPNATYQDWYFDGHLLKSHYDHTCLDYNYGNGNVYMQPCHGETNQPWYFDEFALKTMHDDELCLVRDSKGNAVMGKCQDQQWQWEVKVRDRRLMNRYSNKCSDYHPGNGRVWMHPCHNGENQKWYSEGENCVPADDNGTEEVCTFELKSKFDNKCLDYSATDEYEEGVWWGPLLMLDCDGSPSQQWYLVGEELKTLSVNVCLDHITYKDVVWMYGCHGKKNQKWEWN</sequence>
<dbReference type="SMART" id="SM00458">
    <property type="entry name" value="RICIN"/>
    <property type="match status" value="2"/>
</dbReference>
<dbReference type="Pfam" id="PF00652">
    <property type="entry name" value="Ricin_B_lectin"/>
    <property type="match status" value="2"/>
</dbReference>
<dbReference type="CDD" id="cd00161">
    <property type="entry name" value="beta-trefoil_Ricin-like"/>
    <property type="match status" value="1"/>
</dbReference>
<dbReference type="AlphaFoldDB" id="A0A812Y9Q4"/>
<accession>A0A812Y9Q4</accession>
<dbReference type="SUPFAM" id="SSF50370">
    <property type="entry name" value="Ricin B-like lectins"/>
    <property type="match status" value="3"/>
</dbReference>
<evidence type="ECO:0000313" key="2">
    <source>
        <dbReference type="EMBL" id="CAE7777983.1"/>
    </source>
</evidence>
<evidence type="ECO:0000313" key="3">
    <source>
        <dbReference type="Proteomes" id="UP000649617"/>
    </source>
</evidence>
<dbReference type="EMBL" id="CAJNIZ010047901">
    <property type="protein sequence ID" value="CAE7777983.1"/>
    <property type="molecule type" value="Genomic_DNA"/>
</dbReference>
<feature type="domain" description="Ricin B lectin" evidence="1">
    <location>
        <begin position="130"/>
        <end position="268"/>
    </location>
</feature>
<dbReference type="Proteomes" id="UP000649617">
    <property type="component" value="Unassembled WGS sequence"/>
</dbReference>
<dbReference type="OrthoDB" id="444637at2759"/>
<reference evidence="2" key="1">
    <citation type="submission" date="2021-02" db="EMBL/GenBank/DDBJ databases">
        <authorList>
            <person name="Dougan E. K."/>
            <person name="Rhodes N."/>
            <person name="Thang M."/>
            <person name="Chan C."/>
        </authorList>
    </citation>
    <scope>NUCLEOTIDE SEQUENCE</scope>
</reference>